<dbReference type="GO" id="GO:0046872">
    <property type="term" value="F:metal ion binding"/>
    <property type="evidence" value="ECO:0007669"/>
    <property type="project" value="UniProtKB-KW"/>
</dbReference>
<keyword evidence="2" id="KW-0479">Metal-binding</keyword>
<evidence type="ECO:0000313" key="6">
    <source>
        <dbReference type="EMBL" id="KAF1817340.1"/>
    </source>
</evidence>
<dbReference type="OrthoDB" id="260519at2759"/>
<evidence type="ECO:0000256" key="4">
    <source>
        <dbReference type="ARBA" id="ARBA00038168"/>
    </source>
</evidence>
<dbReference type="InterPro" id="IPR050668">
    <property type="entry name" value="Cytochrome_b5"/>
</dbReference>
<dbReference type="AlphaFoldDB" id="A0A6G1GHJ5"/>
<reference evidence="8" key="3">
    <citation type="submission" date="2025-04" db="UniProtKB">
        <authorList>
            <consortium name="RefSeq"/>
        </authorList>
    </citation>
    <scope>IDENTIFICATION</scope>
    <source>
        <strain evidence="8">CBS 781.70</strain>
    </source>
</reference>
<dbReference type="PROSITE" id="PS50255">
    <property type="entry name" value="CYTOCHROME_B5_2"/>
    <property type="match status" value="1"/>
</dbReference>
<name>A0A6G1GHJ5_9PEZI</name>
<evidence type="ECO:0000313" key="7">
    <source>
        <dbReference type="Proteomes" id="UP000504638"/>
    </source>
</evidence>
<dbReference type="SMART" id="SM01117">
    <property type="entry name" value="Cyt-b5"/>
    <property type="match status" value="1"/>
</dbReference>
<gene>
    <name evidence="6 8" type="ORF">P152DRAFT_453917</name>
</gene>
<feature type="domain" description="Cytochrome b5 heme-binding" evidence="5">
    <location>
        <begin position="50"/>
        <end position="125"/>
    </location>
</feature>
<dbReference type="Proteomes" id="UP000504638">
    <property type="component" value="Unplaced"/>
</dbReference>
<dbReference type="GeneID" id="54419051"/>
<reference evidence="6 8" key="1">
    <citation type="submission" date="2020-01" db="EMBL/GenBank/DDBJ databases">
        <authorList>
            <consortium name="DOE Joint Genome Institute"/>
            <person name="Haridas S."/>
            <person name="Albert R."/>
            <person name="Binder M."/>
            <person name="Bloem J."/>
            <person name="Labutti K."/>
            <person name="Salamov A."/>
            <person name="Andreopoulos B."/>
            <person name="Baker S.E."/>
            <person name="Barry K."/>
            <person name="Bills G."/>
            <person name="Bluhm B.H."/>
            <person name="Cannon C."/>
            <person name="Castanera R."/>
            <person name="Culley D.E."/>
            <person name="Daum C."/>
            <person name="Ezra D."/>
            <person name="Gonzalez J.B."/>
            <person name="Henrissat B."/>
            <person name="Kuo A."/>
            <person name="Liang C."/>
            <person name="Lipzen A."/>
            <person name="Lutzoni F."/>
            <person name="Magnuson J."/>
            <person name="Mondo S."/>
            <person name="Nolan M."/>
            <person name="Ohm R."/>
            <person name="Pangilinan J."/>
            <person name="Park H.-J."/>
            <person name="Ramirez L."/>
            <person name="Alfaro M."/>
            <person name="Sun H."/>
            <person name="Tritt A."/>
            <person name="Yoshinaga Y."/>
            <person name="Zwiers L.-H."/>
            <person name="Turgeon B.G."/>
            <person name="Goodwin S.B."/>
            <person name="Spatafora J.W."/>
            <person name="Crous P.W."/>
            <person name="Grigoriev I.V."/>
        </authorList>
    </citation>
    <scope>NUCLEOTIDE SEQUENCE</scope>
    <source>
        <strain evidence="6 8">CBS 781.70</strain>
    </source>
</reference>
<proteinExistence type="inferred from homology"/>
<accession>A0A6G1GHJ5</accession>
<dbReference type="PANTHER" id="PTHR19359">
    <property type="entry name" value="CYTOCHROME B5"/>
    <property type="match status" value="1"/>
</dbReference>
<evidence type="ECO:0000256" key="1">
    <source>
        <dbReference type="ARBA" id="ARBA00022617"/>
    </source>
</evidence>
<reference evidence="8" key="2">
    <citation type="submission" date="2020-04" db="EMBL/GenBank/DDBJ databases">
        <authorList>
            <consortium name="NCBI Genome Project"/>
        </authorList>
    </citation>
    <scope>NUCLEOTIDE SEQUENCE</scope>
    <source>
        <strain evidence="8">CBS 781.70</strain>
    </source>
</reference>
<dbReference type="RefSeq" id="XP_033538971.1">
    <property type="nucleotide sequence ID" value="XM_033678481.1"/>
</dbReference>
<dbReference type="Gene3D" id="3.10.120.10">
    <property type="entry name" value="Cytochrome b5-like heme/steroid binding domain"/>
    <property type="match status" value="1"/>
</dbReference>
<dbReference type="GO" id="GO:0020037">
    <property type="term" value="F:heme binding"/>
    <property type="evidence" value="ECO:0007669"/>
    <property type="project" value="TreeGrafter"/>
</dbReference>
<dbReference type="GO" id="GO:0016020">
    <property type="term" value="C:membrane"/>
    <property type="evidence" value="ECO:0007669"/>
    <property type="project" value="TreeGrafter"/>
</dbReference>
<keyword evidence="3" id="KW-0408">Iron</keyword>
<evidence type="ECO:0000256" key="2">
    <source>
        <dbReference type="ARBA" id="ARBA00022723"/>
    </source>
</evidence>
<keyword evidence="1" id="KW-0349">Heme</keyword>
<evidence type="ECO:0000313" key="8">
    <source>
        <dbReference type="RefSeq" id="XP_033538971.1"/>
    </source>
</evidence>
<dbReference type="InterPro" id="IPR001199">
    <property type="entry name" value="Cyt_B5-like_heme/steroid-bd"/>
</dbReference>
<dbReference type="SUPFAM" id="SSF55856">
    <property type="entry name" value="Cytochrome b5-like heme/steroid binding domain"/>
    <property type="match status" value="1"/>
</dbReference>
<comment type="similarity">
    <text evidence="4">Belongs to the cytochrome b5 family.</text>
</comment>
<evidence type="ECO:0000256" key="3">
    <source>
        <dbReference type="ARBA" id="ARBA00023004"/>
    </source>
</evidence>
<evidence type="ECO:0000259" key="5">
    <source>
        <dbReference type="PROSITE" id="PS50255"/>
    </source>
</evidence>
<sequence>MATATQTIDSRADLVAEVPKTMEAVHVEDVSVAEIADKLEKTDIEEDKPLKTYTEADVAVHNKPDDFWLIVRGEVFDMTKFQNDHPGGFKILNGVRGKDATKKYMKYHRLGILAQYRHLVVGKVVAGGEKPKEPKKLFGFIKRN</sequence>
<keyword evidence="7" id="KW-1185">Reference proteome</keyword>
<dbReference type="InterPro" id="IPR036400">
    <property type="entry name" value="Cyt_B5-like_heme/steroid_sf"/>
</dbReference>
<dbReference type="PANTHER" id="PTHR19359:SF14">
    <property type="entry name" value="CYTOCHROME B5 A"/>
    <property type="match status" value="1"/>
</dbReference>
<dbReference type="EMBL" id="ML975149">
    <property type="protein sequence ID" value="KAF1817340.1"/>
    <property type="molecule type" value="Genomic_DNA"/>
</dbReference>
<dbReference type="Pfam" id="PF00173">
    <property type="entry name" value="Cyt-b5"/>
    <property type="match status" value="1"/>
</dbReference>
<organism evidence="6">
    <name type="scientific">Eremomyces bilateralis CBS 781.70</name>
    <dbReference type="NCBI Taxonomy" id="1392243"/>
    <lineage>
        <taxon>Eukaryota</taxon>
        <taxon>Fungi</taxon>
        <taxon>Dikarya</taxon>
        <taxon>Ascomycota</taxon>
        <taxon>Pezizomycotina</taxon>
        <taxon>Dothideomycetes</taxon>
        <taxon>Dothideomycetes incertae sedis</taxon>
        <taxon>Eremomycetales</taxon>
        <taxon>Eremomycetaceae</taxon>
        <taxon>Eremomyces</taxon>
    </lineage>
</organism>
<protein>
    <submittedName>
        <fullName evidence="6 8">Cytochrome b5</fullName>
    </submittedName>
</protein>